<organism evidence="4">
    <name type="scientific">Gongylonema pulchrum</name>
    <dbReference type="NCBI Taxonomy" id="637853"/>
    <lineage>
        <taxon>Eukaryota</taxon>
        <taxon>Metazoa</taxon>
        <taxon>Ecdysozoa</taxon>
        <taxon>Nematoda</taxon>
        <taxon>Chromadorea</taxon>
        <taxon>Rhabditida</taxon>
        <taxon>Spirurina</taxon>
        <taxon>Spiruromorpha</taxon>
        <taxon>Spiruroidea</taxon>
        <taxon>Gongylonematidae</taxon>
        <taxon>Gongylonema</taxon>
    </lineage>
</organism>
<evidence type="ECO:0000256" key="1">
    <source>
        <dbReference type="SAM" id="MobiDB-lite"/>
    </source>
</evidence>
<evidence type="ECO:0000313" key="2">
    <source>
        <dbReference type="EMBL" id="VDN27426.1"/>
    </source>
</evidence>
<evidence type="ECO:0000313" key="4">
    <source>
        <dbReference type="WBParaSite" id="GPUH_0001621601-mRNA-1"/>
    </source>
</evidence>
<dbReference type="EMBL" id="UYRT01083420">
    <property type="protein sequence ID" value="VDN27426.1"/>
    <property type="molecule type" value="Genomic_DNA"/>
</dbReference>
<dbReference type="AlphaFoldDB" id="A0A183E5F3"/>
<reference evidence="4" key="1">
    <citation type="submission" date="2016-06" db="UniProtKB">
        <authorList>
            <consortium name="WormBaseParasite"/>
        </authorList>
    </citation>
    <scope>IDENTIFICATION</scope>
</reference>
<feature type="region of interest" description="Disordered" evidence="1">
    <location>
        <begin position="35"/>
        <end position="63"/>
    </location>
</feature>
<reference evidence="2 3" key="2">
    <citation type="submission" date="2018-11" db="EMBL/GenBank/DDBJ databases">
        <authorList>
            <consortium name="Pathogen Informatics"/>
        </authorList>
    </citation>
    <scope>NUCLEOTIDE SEQUENCE [LARGE SCALE GENOMIC DNA]</scope>
</reference>
<sequence>MIDNPETNVNVPDKAASTVLKQDPDSCVYVGIDSDEQMNSEPAPVNTVPDGPFQRSPQSLKNDTGCVDRVRKVTYSDSLSAKLPASSLE</sequence>
<gene>
    <name evidence="2" type="ORF">GPUH_LOCUS16193</name>
</gene>
<protein>
    <submittedName>
        <fullName evidence="2 4">Uncharacterized protein</fullName>
    </submittedName>
</protein>
<dbReference type="Proteomes" id="UP000271098">
    <property type="component" value="Unassembled WGS sequence"/>
</dbReference>
<proteinExistence type="predicted"/>
<name>A0A183E5F3_9BILA</name>
<dbReference type="WBParaSite" id="GPUH_0001621601-mRNA-1">
    <property type="protein sequence ID" value="GPUH_0001621601-mRNA-1"/>
    <property type="gene ID" value="GPUH_0001621601"/>
</dbReference>
<evidence type="ECO:0000313" key="3">
    <source>
        <dbReference type="Proteomes" id="UP000271098"/>
    </source>
</evidence>
<accession>A0A183E5F3</accession>
<keyword evidence="3" id="KW-1185">Reference proteome</keyword>